<sequence length="129" mass="14958">MGNKLIQHAEVIGALFWSGQDQRQHLIFIGWIHQNPQQIKQLFRRTHAAREDDDTVCDTDERFQAFFDIRHDDQFVHQRVRRFSRNNGRFSHADKAAVFIALLCVTDRRALHGGFHRPRAAAGADVQLA</sequence>
<evidence type="ECO:0000313" key="2">
    <source>
        <dbReference type="Proteomes" id="UP000042394"/>
    </source>
</evidence>
<dbReference type="AlphaFoldDB" id="A0A655BUQ1"/>
<reference evidence="1 2" key="1">
    <citation type="submission" date="2015-03" db="EMBL/GenBank/DDBJ databases">
        <authorList>
            <consortium name="Pathogen Informatics"/>
        </authorList>
    </citation>
    <scope>NUCLEOTIDE SEQUENCE [LARGE SCALE GENOMIC DNA]</scope>
    <source>
        <strain evidence="1 2">D4891</strain>
    </source>
</reference>
<gene>
    <name evidence="1" type="ORF">ERS008207_00987</name>
</gene>
<dbReference type="Proteomes" id="UP000042394">
    <property type="component" value="Unassembled WGS sequence"/>
</dbReference>
<accession>A0A655BUQ1</accession>
<organism evidence="1 2">
    <name type="scientific">Salmonella enterica subsp. enterica serovar Bovismorbificans</name>
    <dbReference type="NCBI Taxonomy" id="58097"/>
    <lineage>
        <taxon>Bacteria</taxon>
        <taxon>Pseudomonadati</taxon>
        <taxon>Pseudomonadota</taxon>
        <taxon>Gammaproteobacteria</taxon>
        <taxon>Enterobacterales</taxon>
        <taxon>Enterobacteriaceae</taxon>
        <taxon>Salmonella</taxon>
    </lineage>
</organism>
<protein>
    <submittedName>
        <fullName evidence="1">Uncharacterized protein</fullName>
    </submittedName>
</protein>
<proteinExistence type="predicted"/>
<evidence type="ECO:0000313" key="1">
    <source>
        <dbReference type="EMBL" id="CNT79675.1"/>
    </source>
</evidence>
<dbReference type="EMBL" id="CQPD01000007">
    <property type="protein sequence ID" value="CNT79675.1"/>
    <property type="molecule type" value="Genomic_DNA"/>
</dbReference>
<name>A0A655BUQ1_SALET</name>